<dbReference type="PANTHER" id="PTHR34301:SF8">
    <property type="entry name" value="ATPASE DOMAIN-CONTAINING PROTEIN"/>
    <property type="match status" value="1"/>
</dbReference>
<feature type="domain" description="Novel STAND NTPase 1" evidence="2">
    <location>
        <begin position="118"/>
        <end position="337"/>
    </location>
</feature>
<gene>
    <name evidence="3" type="ORF">HHL28_05410</name>
</gene>
<dbReference type="KEGG" id="acru:HHL28_05410"/>
<evidence type="ECO:0000313" key="3">
    <source>
        <dbReference type="EMBL" id="QJE72611.1"/>
    </source>
</evidence>
<dbReference type="GO" id="GO:0005524">
    <property type="term" value="F:ATP binding"/>
    <property type="evidence" value="ECO:0007669"/>
    <property type="project" value="UniProtKB-KW"/>
</dbReference>
<keyword evidence="4" id="KW-1185">Reference proteome</keyword>
<protein>
    <submittedName>
        <fullName evidence="3">ATP-binding protein</fullName>
    </submittedName>
</protein>
<evidence type="ECO:0000256" key="1">
    <source>
        <dbReference type="SAM" id="MobiDB-lite"/>
    </source>
</evidence>
<dbReference type="InterPro" id="IPR049052">
    <property type="entry name" value="nSTAND1"/>
</dbReference>
<dbReference type="PANTHER" id="PTHR34301">
    <property type="entry name" value="DNA-BINDING PROTEIN-RELATED"/>
    <property type="match status" value="1"/>
</dbReference>
<dbReference type="Gene3D" id="3.40.50.300">
    <property type="entry name" value="P-loop containing nucleotide triphosphate hydrolases"/>
    <property type="match status" value="1"/>
</dbReference>
<sequence>MRTFFRKRRQPDTLAPEFDTPQPIPASGSAPYNAQRRHDPLMPEPSGLRMDGPMRRHDDRRNGPIVPERSPSAGPDDEMPRFAFPVSNGMRGALVSGIEPEVSKALREAFTPTRPKKEVNALFIGRLGTIRRIISAIEEERAHVVLYGDRGRGKTSLANAVEQIAVQAGYLPSKLTCSAEMGFEEMFRTLLRRIPAGYYRGDAGQPYIHGRTTGTFDERLPPGPFTVSQLAEVLDEIAGTHVMLVLDEYDRLVNEDVKNKLAELIKNLTDKGSPVTLFIIGVAENVDQLLGKHPSIQRALVAVHLPPMSDREIERIILSGSEVAGITFTPESRRIIVSLSKGLPYYAQLLSLHAARGAVARGSREVQRTDMTEAVKRCAEEAERGLIEAYHRVIGEGHGRTADVLYLAAQAQSDAFGSFLQEDLLAVPLQPGERHPPPEAVASILDQLAGGPYAVLERVILPGGHRLRFRNQMMRQFVLLMQAERRGVL</sequence>
<dbReference type="EMBL" id="CP051775">
    <property type="protein sequence ID" value="QJE72611.1"/>
    <property type="molecule type" value="Genomic_DNA"/>
</dbReference>
<reference evidence="3" key="1">
    <citation type="submission" date="2020-04" db="EMBL/GenBank/DDBJ databases">
        <title>A desert anoxygenic phototrophic bacterium fixes CO2 using RubisCO under aerobic conditions.</title>
        <authorList>
            <person name="Tang K."/>
        </authorList>
    </citation>
    <scope>NUCLEOTIDE SEQUENCE [LARGE SCALE GENOMIC DNA]</scope>
    <source>
        <strain evidence="3">MIMtkB3</strain>
    </source>
</reference>
<keyword evidence="3" id="KW-0547">Nucleotide-binding</keyword>
<proteinExistence type="predicted"/>
<evidence type="ECO:0000313" key="4">
    <source>
        <dbReference type="Proteomes" id="UP000501891"/>
    </source>
</evidence>
<dbReference type="Proteomes" id="UP000501891">
    <property type="component" value="Chromosome"/>
</dbReference>
<dbReference type="SUPFAM" id="SSF52540">
    <property type="entry name" value="P-loop containing nucleoside triphosphate hydrolases"/>
    <property type="match status" value="1"/>
</dbReference>
<keyword evidence="3" id="KW-0067">ATP-binding</keyword>
<evidence type="ECO:0000259" key="2">
    <source>
        <dbReference type="Pfam" id="PF20703"/>
    </source>
</evidence>
<accession>A0A858R5F2</accession>
<dbReference type="Pfam" id="PF20703">
    <property type="entry name" value="nSTAND1"/>
    <property type="match status" value="1"/>
</dbReference>
<name>A0A858R5F2_9PROT</name>
<dbReference type="InterPro" id="IPR027417">
    <property type="entry name" value="P-loop_NTPase"/>
</dbReference>
<feature type="compositionally biased region" description="Basic and acidic residues" evidence="1">
    <location>
        <begin position="52"/>
        <end position="62"/>
    </location>
</feature>
<organism evidence="3 4">
    <name type="scientific">Aerophototrophica crusticola</name>
    <dbReference type="NCBI Taxonomy" id="1709002"/>
    <lineage>
        <taxon>Bacteria</taxon>
        <taxon>Pseudomonadati</taxon>
        <taxon>Pseudomonadota</taxon>
        <taxon>Alphaproteobacteria</taxon>
        <taxon>Rhodospirillales</taxon>
        <taxon>Rhodospirillaceae</taxon>
        <taxon>Aerophototrophica</taxon>
    </lineage>
</organism>
<feature type="region of interest" description="Disordered" evidence="1">
    <location>
        <begin position="1"/>
        <end position="78"/>
    </location>
</feature>
<dbReference type="AlphaFoldDB" id="A0A858R5F2"/>